<evidence type="ECO:0000259" key="1">
    <source>
        <dbReference type="PROSITE" id="PS51480"/>
    </source>
</evidence>
<dbReference type="InterPro" id="IPR033470">
    <property type="entry name" value="FakA-like_C"/>
</dbReference>
<gene>
    <name evidence="2" type="ORF">BKA15_005710</name>
</gene>
<dbReference type="RefSeq" id="WP_179756639.1">
    <property type="nucleotide sequence ID" value="NZ_JACCBU010000001.1"/>
</dbReference>
<accession>A0A7Y9ICG7</accession>
<sequence>MSIPSRPMVPEPAYAALVDWLRCARDLMAASAPAIDAINVFPAPDADTGTNVTLTLTAVVDAAVAGPDALAGAAVVSARGNSGAVIGQMIAVAAARLADLGSGGSCGRWLATTLREASAMATSAVAEPVRGTVLTVAAAAADAAVGAGDDPLRVARTAERAASEALERTTDQLPVLRAAGVVDAGGLAYLLLLRALVETLGGDRAKPLPAPTAERGTPAAGPAVSCEYEVMYLLDGADAVALDRLRNRLSELAASVVVVTTGAGSPSAPSRTAKVHAHLTRPARAIAPGLAAGTVSALRVTPLAEQPAPSGRRPLVIIDDPGQEDLVRAHGSEPLPYDDSDPAEPLPARLAAALARTGTEAVIVLPGVAEPAARTAIDIGDRDRRVELVRCEGSVPALSALAVHEPTAGLAEAAAAMRSAASRVRTGSAGSADDAWTMITRLAAGRAELITVIADPSAASLNVDLGRRIAAAYPGAEVELLTGRHRGDAFLIGVEP</sequence>
<evidence type="ECO:0000313" key="3">
    <source>
        <dbReference type="Proteomes" id="UP000569914"/>
    </source>
</evidence>
<feature type="domain" description="DhaL" evidence="1">
    <location>
        <begin position="15"/>
        <end position="198"/>
    </location>
</feature>
<dbReference type="InterPro" id="IPR036117">
    <property type="entry name" value="DhaL_dom_sf"/>
</dbReference>
<organism evidence="2 3">
    <name type="scientific">Microlunatus parietis</name>
    <dbReference type="NCBI Taxonomy" id="682979"/>
    <lineage>
        <taxon>Bacteria</taxon>
        <taxon>Bacillati</taxon>
        <taxon>Actinomycetota</taxon>
        <taxon>Actinomycetes</taxon>
        <taxon>Propionibacteriales</taxon>
        <taxon>Propionibacteriaceae</taxon>
        <taxon>Microlunatus</taxon>
    </lineage>
</organism>
<dbReference type="InterPro" id="IPR004007">
    <property type="entry name" value="DhaL_dom"/>
</dbReference>
<dbReference type="Proteomes" id="UP000569914">
    <property type="component" value="Unassembled WGS sequence"/>
</dbReference>
<dbReference type="GO" id="GO:0006071">
    <property type="term" value="P:glycerol metabolic process"/>
    <property type="evidence" value="ECO:0007669"/>
    <property type="project" value="InterPro"/>
</dbReference>
<name>A0A7Y9ICG7_9ACTN</name>
<dbReference type="SMART" id="SM01121">
    <property type="entry name" value="Dak1_2"/>
    <property type="match status" value="1"/>
</dbReference>
<dbReference type="PROSITE" id="PS51480">
    <property type="entry name" value="DHAL"/>
    <property type="match status" value="1"/>
</dbReference>
<comment type="caution">
    <text evidence="2">The sequence shown here is derived from an EMBL/GenBank/DDBJ whole genome shotgun (WGS) entry which is preliminary data.</text>
</comment>
<dbReference type="InterPro" id="IPR048394">
    <property type="entry name" value="FakA-like_M"/>
</dbReference>
<dbReference type="InterPro" id="IPR050270">
    <property type="entry name" value="DegV_domain_contain"/>
</dbReference>
<proteinExistence type="predicted"/>
<dbReference type="Pfam" id="PF13684">
    <property type="entry name" value="FakA-like_C"/>
    <property type="match status" value="1"/>
</dbReference>
<reference evidence="2 3" key="1">
    <citation type="submission" date="2020-07" db="EMBL/GenBank/DDBJ databases">
        <title>Sequencing the genomes of 1000 actinobacteria strains.</title>
        <authorList>
            <person name="Klenk H.-P."/>
        </authorList>
    </citation>
    <scope>NUCLEOTIDE SEQUENCE [LARGE SCALE GENOMIC DNA]</scope>
    <source>
        <strain evidence="2 3">DSM 22083</strain>
    </source>
</reference>
<dbReference type="PANTHER" id="PTHR33434">
    <property type="entry name" value="DEGV DOMAIN-CONTAINING PROTEIN DR_1986-RELATED"/>
    <property type="match status" value="1"/>
</dbReference>
<keyword evidence="3" id="KW-1185">Reference proteome</keyword>
<dbReference type="Gene3D" id="1.25.40.340">
    <property type="match status" value="1"/>
</dbReference>
<protein>
    <recommendedName>
        <fullName evidence="1">DhaL domain-containing protein</fullName>
    </recommendedName>
</protein>
<dbReference type="GO" id="GO:0004371">
    <property type="term" value="F:glycerone kinase activity"/>
    <property type="evidence" value="ECO:0007669"/>
    <property type="project" value="InterPro"/>
</dbReference>
<dbReference type="SUPFAM" id="SSF101473">
    <property type="entry name" value="DhaL-like"/>
    <property type="match status" value="1"/>
</dbReference>
<dbReference type="PANTHER" id="PTHR33434:SF4">
    <property type="entry name" value="PHOSPHATASE PROTEIN"/>
    <property type="match status" value="1"/>
</dbReference>
<dbReference type="Pfam" id="PF02734">
    <property type="entry name" value="Dak2"/>
    <property type="match status" value="1"/>
</dbReference>
<dbReference type="SMART" id="SM01120">
    <property type="entry name" value="Dak2"/>
    <property type="match status" value="1"/>
</dbReference>
<dbReference type="EMBL" id="JACCBU010000001">
    <property type="protein sequence ID" value="NYE74381.1"/>
    <property type="molecule type" value="Genomic_DNA"/>
</dbReference>
<dbReference type="Pfam" id="PF21645">
    <property type="entry name" value="FakA-like_M"/>
    <property type="match status" value="1"/>
</dbReference>
<dbReference type="AlphaFoldDB" id="A0A7Y9ICG7"/>
<evidence type="ECO:0000313" key="2">
    <source>
        <dbReference type="EMBL" id="NYE74381.1"/>
    </source>
</evidence>